<reference evidence="14" key="1">
    <citation type="journal article" date="2021" name="Microbiol. Resour. Announc.">
        <title>LGAAP: Leishmaniinae Genome Assembly and Annotation Pipeline.</title>
        <authorList>
            <person name="Almutairi H."/>
            <person name="Urbaniak M.D."/>
            <person name="Bates M.D."/>
            <person name="Jariyapan N."/>
            <person name="Kwakye-Nuako G."/>
            <person name="Thomaz-Soccol V."/>
            <person name="Al-Salem W.S."/>
            <person name="Dillon R.J."/>
            <person name="Bates P.A."/>
            <person name="Gatherer D."/>
        </authorList>
    </citation>
    <scope>NUCLEOTIDE SEQUENCE [LARGE SCALE GENOMIC DNA]</scope>
</reference>
<dbReference type="GO" id="GO:0003676">
    <property type="term" value="F:nucleic acid binding"/>
    <property type="evidence" value="ECO:0007669"/>
    <property type="project" value="InterPro"/>
</dbReference>
<gene>
    <name evidence="13" type="ORF">LSCM1_06822</name>
</gene>
<name>A0A836HAX5_9TRYP</name>
<dbReference type="SMART" id="SM00487">
    <property type="entry name" value="DEXDc"/>
    <property type="match status" value="1"/>
</dbReference>
<dbReference type="GO" id="GO:0016787">
    <property type="term" value="F:hydrolase activity"/>
    <property type="evidence" value="ECO:0007669"/>
    <property type="project" value="UniProtKB-KW"/>
</dbReference>
<evidence type="ECO:0000256" key="6">
    <source>
        <dbReference type="ARBA" id="ARBA00022917"/>
    </source>
</evidence>
<evidence type="ECO:0000259" key="12">
    <source>
        <dbReference type="PROSITE" id="PS51195"/>
    </source>
</evidence>
<dbReference type="SUPFAM" id="SSF52540">
    <property type="entry name" value="P-loop containing nucleoside triphosphate hydrolases"/>
    <property type="match status" value="1"/>
</dbReference>
<dbReference type="CDD" id="cd18787">
    <property type="entry name" value="SF2_C_DEAD"/>
    <property type="match status" value="1"/>
</dbReference>
<feature type="region of interest" description="Disordered" evidence="9">
    <location>
        <begin position="739"/>
        <end position="782"/>
    </location>
</feature>
<evidence type="ECO:0000313" key="13">
    <source>
        <dbReference type="EMBL" id="KAG5482792.1"/>
    </source>
</evidence>
<dbReference type="Proteomes" id="UP000673552">
    <property type="component" value="Unassembled WGS sequence"/>
</dbReference>
<dbReference type="RefSeq" id="XP_067179898.1">
    <property type="nucleotide sequence ID" value="XM_067324227.1"/>
</dbReference>
<evidence type="ECO:0000256" key="4">
    <source>
        <dbReference type="ARBA" id="ARBA00022806"/>
    </source>
</evidence>
<dbReference type="PROSITE" id="PS51194">
    <property type="entry name" value="HELICASE_CTER"/>
    <property type="match status" value="1"/>
</dbReference>
<dbReference type="PANTHER" id="PTHR47959:SF1">
    <property type="entry name" value="ATP-DEPENDENT RNA HELICASE DBPA"/>
    <property type="match status" value="1"/>
</dbReference>
<keyword evidence="3" id="KW-0378">Hydrolase</keyword>
<dbReference type="GO" id="GO:0005829">
    <property type="term" value="C:cytosol"/>
    <property type="evidence" value="ECO:0007669"/>
    <property type="project" value="TreeGrafter"/>
</dbReference>
<organism evidence="13 14">
    <name type="scientific">Leishmania martiniquensis</name>
    <dbReference type="NCBI Taxonomy" id="1580590"/>
    <lineage>
        <taxon>Eukaryota</taxon>
        <taxon>Discoba</taxon>
        <taxon>Euglenozoa</taxon>
        <taxon>Kinetoplastea</taxon>
        <taxon>Metakinetoplastina</taxon>
        <taxon>Trypanosomatida</taxon>
        <taxon>Trypanosomatidae</taxon>
        <taxon>Leishmaniinae</taxon>
        <taxon>Leishmania</taxon>
    </lineage>
</organism>
<dbReference type="GeneID" id="92516739"/>
<dbReference type="SMART" id="SM00490">
    <property type="entry name" value="HELICc"/>
    <property type="match status" value="1"/>
</dbReference>
<keyword evidence="2" id="KW-0547">Nucleotide-binding</keyword>
<feature type="region of interest" description="Disordered" evidence="9">
    <location>
        <begin position="388"/>
        <end position="432"/>
    </location>
</feature>
<feature type="domain" description="DEAD-box RNA helicase Q" evidence="12">
    <location>
        <begin position="130"/>
        <end position="158"/>
    </location>
</feature>
<keyword evidence="8" id="KW-0175">Coiled coil</keyword>
<feature type="compositionally biased region" description="Low complexity" evidence="9">
    <location>
        <begin position="85"/>
        <end position="100"/>
    </location>
</feature>
<dbReference type="PANTHER" id="PTHR47959">
    <property type="entry name" value="ATP-DEPENDENT RNA HELICASE RHLE-RELATED"/>
    <property type="match status" value="1"/>
</dbReference>
<evidence type="ECO:0000256" key="1">
    <source>
        <dbReference type="ARBA" id="ARBA00022540"/>
    </source>
</evidence>
<dbReference type="PROSITE" id="PS51192">
    <property type="entry name" value="HELICASE_ATP_BIND_1"/>
    <property type="match status" value="1"/>
</dbReference>
<dbReference type="InterPro" id="IPR014001">
    <property type="entry name" value="Helicase_ATP-bd"/>
</dbReference>
<dbReference type="InterPro" id="IPR027417">
    <property type="entry name" value="P-loop_NTPase"/>
</dbReference>
<feature type="coiled-coil region" evidence="8">
    <location>
        <begin position="667"/>
        <end position="723"/>
    </location>
</feature>
<keyword evidence="4" id="KW-0347">Helicase</keyword>
<evidence type="ECO:0000256" key="9">
    <source>
        <dbReference type="SAM" id="MobiDB-lite"/>
    </source>
</evidence>
<feature type="region of interest" description="Disordered" evidence="9">
    <location>
        <begin position="1"/>
        <end position="49"/>
    </location>
</feature>
<feature type="domain" description="Helicase ATP-binding" evidence="10">
    <location>
        <begin position="161"/>
        <end position="348"/>
    </location>
</feature>
<dbReference type="OrthoDB" id="10259843at2759"/>
<proteinExistence type="predicted"/>
<keyword evidence="6" id="KW-0648">Protein biosynthesis</keyword>
<reference evidence="14" key="2">
    <citation type="journal article" date="2021" name="Sci. Data">
        <title>Chromosome-scale genome sequencing, assembly and annotation of six genomes from subfamily Leishmaniinae.</title>
        <authorList>
            <person name="Almutairi H."/>
            <person name="Urbaniak M.D."/>
            <person name="Bates M.D."/>
            <person name="Jariyapan N."/>
            <person name="Kwakye-Nuako G."/>
            <person name="Thomaz Soccol V."/>
            <person name="Al-Salem W.S."/>
            <person name="Dillon R.J."/>
            <person name="Bates P.A."/>
            <person name="Gatherer D."/>
        </authorList>
    </citation>
    <scope>NUCLEOTIDE SEQUENCE [LARGE SCALE GENOMIC DNA]</scope>
</reference>
<dbReference type="InterPro" id="IPR001650">
    <property type="entry name" value="Helicase_C-like"/>
</dbReference>
<evidence type="ECO:0008006" key="15">
    <source>
        <dbReference type="Google" id="ProtNLM"/>
    </source>
</evidence>
<keyword evidence="5" id="KW-0067">ATP-binding</keyword>
<evidence type="ECO:0000313" key="14">
    <source>
        <dbReference type="Proteomes" id="UP000673552"/>
    </source>
</evidence>
<keyword evidence="14" id="KW-1185">Reference proteome</keyword>
<feature type="domain" description="Helicase C-terminal" evidence="11">
    <location>
        <begin position="447"/>
        <end position="591"/>
    </location>
</feature>
<keyword evidence="1" id="KW-0396">Initiation factor</keyword>
<dbReference type="InterPro" id="IPR014014">
    <property type="entry name" value="RNA_helicase_DEAD_Q_motif"/>
</dbReference>
<dbReference type="KEGG" id="lmat:92516739"/>
<dbReference type="PROSITE" id="PS51195">
    <property type="entry name" value="Q_MOTIF"/>
    <property type="match status" value="1"/>
</dbReference>
<feature type="region of interest" description="Disordered" evidence="9">
    <location>
        <begin position="85"/>
        <end position="105"/>
    </location>
</feature>
<evidence type="ECO:0000259" key="11">
    <source>
        <dbReference type="PROSITE" id="PS51194"/>
    </source>
</evidence>
<comment type="caution">
    <text evidence="13">The sequence shown here is derived from an EMBL/GenBank/DDBJ whole genome shotgun (WGS) entry which is preliminary data.</text>
</comment>
<evidence type="ECO:0000256" key="2">
    <source>
        <dbReference type="ARBA" id="ARBA00022741"/>
    </source>
</evidence>
<dbReference type="Pfam" id="PF00270">
    <property type="entry name" value="DEAD"/>
    <property type="match status" value="1"/>
</dbReference>
<dbReference type="Pfam" id="PF00271">
    <property type="entry name" value="Helicase_C"/>
    <property type="match status" value="1"/>
</dbReference>
<dbReference type="FunFam" id="3.40.50.300:FF:002926">
    <property type="entry name" value="ATP-dependent RNA helicase, putative"/>
    <property type="match status" value="1"/>
</dbReference>
<dbReference type="GO" id="GO:0003724">
    <property type="term" value="F:RNA helicase activity"/>
    <property type="evidence" value="ECO:0007669"/>
    <property type="project" value="InterPro"/>
</dbReference>
<dbReference type="AlphaFoldDB" id="A0A836HAX5"/>
<feature type="short sequence motif" description="Q motif" evidence="7">
    <location>
        <begin position="130"/>
        <end position="158"/>
    </location>
</feature>
<feature type="compositionally biased region" description="Basic residues" evidence="9">
    <location>
        <begin position="769"/>
        <end position="782"/>
    </location>
</feature>
<dbReference type="InterPro" id="IPR011545">
    <property type="entry name" value="DEAD/DEAH_box_helicase_dom"/>
</dbReference>
<dbReference type="GO" id="GO:0005524">
    <property type="term" value="F:ATP binding"/>
    <property type="evidence" value="ECO:0007669"/>
    <property type="project" value="UniProtKB-KW"/>
</dbReference>
<evidence type="ECO:0000256" key="5">
    <source>
        <dbReference type="ARBA" id="ARBA00022840"/>
    </source>
</evidence>
<evidence type="ECO:0000256" key="3">
    <source>
        <dbReference type="ARBA" id="ARBA00022801"/>
    </source>
</evidence>
<evidence type="ECO:0000259" key="10">
    <source>
        <dbReference type="PROSITE" id="PS51192"/>
    </source>
</evidence>
<evidence type="ECO:0000256" key="7">
    <source>
        <dbReference type="PROSITE-ProRule" id="PRU00552"/>
    </source>
</evidence>
<evidence type="ECO:0000256" key="8">
    <source>
        <dbReference type="SAM" id="Coils"/>
    </source>
</evidence>
<sequence length="782" mass="86026">MRGRGRSFGSRGRGAGSQRCRGARGRYPGVNSSDRDANASVGADSAAQASDELMESTSLFFSDLTGRRGVARASPAMNAAAVSSSSASPSLGLSSALPPESGDDCVQRRTARASGAAAVIEGSKQTQEKIMWLELGLCKALIRAVSHLGYIAPTPVQAEAIPAVLRGADVCARAVTGSGKTAAFLLPLAHLLLTRQPQKAMTMNSRRRFIRAVVLLPTRELGVQCQDMLGQLLQFTSGLTVALTIGGVAPAAQEAALDAVPDILVATPGRLVDYIHNYKNGAGLDLTGVEVVVLDECDKMLTVTLQDQVLDVLQHVPEETRQVLIFSATMTKEVDDFAKEQLYRAVNIDIGHVALQSKLRQQFVRIRTTPAASTSAAEVAIESGGASADVETANDGATPREKRLQRRKRLRAERASADDAEDAQDSAAAGDNEQSHIAKVKTRYLVALCQNYLKDKTMIFCRYRTTAHRLALVFNALGLPAAEVQGNQCQEERFQAFEKFARSDVRYLITTDVASRGLDIQGVATVLNYDLPPTLTAYIHRVGRTARIGQTGTAVSLVHEVEDADIMRKILSISGAINDHQVATVKRRDMPDALLVKASNDIDDVFPQVRAQLAAEQLEEKIAQAEKRYGGTGDGFHREVTTPARREWCLSREERRKRDEEARRLYEKEAEVTISHFQNELSNLERQETEILQRQRKLRRVERDKKAREVDKIKARARELRVKSEKKIQAGVVKKLKQRKIRQAAKERRAAARAQKGAAPYKHGDGRQRNKKSRHKKRMKKH</sequence>
<protein>
    <recommendedName>
        <fullName evidence="15">ATP-dependent RNA helicase</fullName>
    </recommendedName>
</protein>
<dbReference type="Gene3D" id="3.40.50.300">
    <property type="entry name" value="P-loop containing nucleotide triphosphate hydrolases"/>
    <property type="match status" value="2"/>
</dbReference>
<dbReference type="GO" id="GO:0003743">
    <property type="term" value="F:translation initiation factor activity"/>
    <property type="evidence" value="ECO:0007669"/>
    <property type="project" value="UniProtKB-KW"/>
</dbReference>
<accession>A0A836HAX5</accession>
<dbReference type="InterPro" id="IPR050079">
    <property type="entry name" value="DEAD_box_RNA_helicase"/>
</dbReference>
<dbReference type="EMBL" id="JAFEUZ010000015">
    <property type="protein sequence ID" value="KAG5482792.1"/>
    <property type="molecule type" value="Genomic_DNA"/>
</dbReference>